<protein>
    <recommendedName>
        <fullName evidence="10">Thyroglobulin type-1 domain-containing protein</fullName>
    </recommendedName>
</protein>
<dbReference type="Pfam" id="PF10591">
    <property type="entry name" value="SPARC_Ca_bdg"/>
    <property type="match status" value="1"/>
</dbReference>
<dbReference type="InterPro" id="IPR051950">
    <property type="entry name" value="Dev_reg/Prot_inhib"/>
</dbReference>
<dbReference type="PROSITE" id="PS00018">
    <property type="entry name" value="EF_HAND_1"/>
    <property type="match status" value="2"/>
</dbReference>
<dbReference type="OrthoDB" id="5986054at2759"/>
<dbReference type="GO" id="GO:0005615">
    <property type="term" value="C:extracellular space"/>
    <property type="evidence" value="ECO:0007669"/>
    <property type="project" value="TreeGrafter"/>
</dbReference>
<dbReference type="InterPro" id="IPR011992">
    <property type="entry name" value="EF-hand-dom_pair"/>
</dbReference>
<evidence type="ECO:0000259" key="10">
    <source>
        <dbReference type="PROSITE" id="PS51162"/>
    </source>
</evidence>
<dbReference type="SUPFAM" id="SSF57610">
    <property type="entry name" value="Thyroglobulin type-1 domain"/>
    <property type="match status" value="1"/>
</dbReference>
<evidence type="ECO:0000256" key="9">
    <source>
        <dbReference type="SAM" id="Phobius"/>
    </source>
</evidence>
<dbReference type="Proteomes" id="UP000835052">
    <property type="component" value="Unassembled WGS sequence"/>
</dbReference>
<evidence type="ECO:0000256" key="8">
    <source>
        <dbReference type="SAM" id="MobiDB-lite"/>
    </source>
</evidence>
<reference evidence="11" key="1">
    <citation type="submission" date="2020-10" db="EMBL/GenBank/DDBJ databases">
        <authorList>
            <person name="Kikuchi T."/>
        </authorList>
    </citation>
    <scope>NUCLEOTIDE SEQUENCE</scope>
    <source>
        <strain evidence="11">NKZ352</strain>
    </source>
</reference>
<evidence type="ECO:0000256" key="1">
    <source>
        <dbReference type="ARBA" id="ARBA00004613"/>
    </source>
</evidence>
<dbReference type="CDD" id="cd00191">
    <property type="entry name" value="TY"/>
    <property type="match status" value="1"/>
</dbReference>
<keyword evidence="12" id="KW-1185">Reference proteome</keyword>
<keyword evidence="9" id="KW-0472">Membrane</keyword>
<dbReference type="Pfam" id="PF00086">
    <property type="entry name" value="Thyroglobulin_1"/>
    <property type="match status" value="1"/>
</dbReference>
<accession>A0A8S1HX44</accession>
<dbReference type="Gene3D" id="4.10.800.10">
    <property type="entry name" value="Thyroglobulin type-1"/>
    <property type="match status" value="1"/>
</dbReference>
<feature type="transmembrane region" description="Helical" evidence="9">
    <location>
        <begin position="35"/>
        <end position="53"/>
    </location>
</feature>
<proteinExistence type="predicted"/>
<feature type="domain" description="Thyroglobulin type-1" evidence="10">
    <location>
        <begin position="99"/>
        <end position="168"/>
    </location>
</feature>
<evidence type="ECO:0000313" key="11">
    <source>
        <dbReference type="EMBL" id="CAD6199274.1"/>
    </source>
</evidence>
<organism evidence="11 12">
    <name type="scientific">Caenorhabditis auriculariae</name>
    <dbReference type="NCBI Taxonomy" id="2777116"/>
    <lineage>
        <taxon>Eukaryota</taxon>
        <taxon>Metazoa</taxon>
        <taxon>Ecdysozoa</taxon>
        <taxon>Nematoda</taxon>
        <taxon>Chromadorea</taxon>
        <taxon>Rhabditida</taxon>
        <taxon>Rhabditina</taxon>
        <taxon>Rhabditomorpha</taxon>
        <taxon>Rhabditoidea</taxon>
        <taxon>Rhabditidae</taxon>
        <taxon>Peloderinae</taxon>
        <taxon>Caenorhabditis</taxon>
    </lineage>
</organism>
<evidence type="ECO:0000256" key="2">
    <source>
        <dbReference type="ARBA" id="ARBA00022525"/>
    </source>
</evidence>
<gene>
    <name evidence="11" type="ORF">CAUJ_LOCUS15177</name>
</gene>
<keyword evidence="2" id="KW-0964">Secreted</keyword>
<sequence length="306" mass="35316">MTRRLVYDAGGSSTVGRLLIRSVASFATLDRNHHFIMTLLFICMFVGVSESVARARKLLFRIAYSKSFINTQRKVSDVFLDISEAQELQTKQLAEHEARLDCASQRKKALLRKDAGDIRVYVPDCSTTNPIQYQRTQCYELTHYCWCVHEISGEPVAGSTTQNGRPGCAAPATQAPKKKRKNRCKGNRRTRFLRRVVATIKAEMILAGVNQTKTNRDAVLQWKFKQLDLNDNKLLERQEWKPYKAILLEWRKARHCSRNLFKTCDVDANRRLTPEEWRKCIAQEVNLVPATRPEQLNPFLYILKPE</sequence>
<keyword evidence="4" id="KW-0106">Calcium</keyword>
<comment type="caution">
    <text evidence="11">The sequence shown here is derived from an EMBL/GenBank/DDBJ whole genome shotgun (WGS) entry which is preliminary data.</text>
</comment>
<feature type="disulfide bond" evidence="7">
    <location>
        <begin position="138"/>
        <end position="145"/>
    </location>
</feature>
<dbReference type="SUPFAM" id="SSF47473">
    <property type="entry name" value="EF-hand"/>
    <property type="match status" value="1"/>
</dbReference>
<dbReference type="AlphaFoldDB" id="A0A8S1HX44"/>
<evidence type="ECO:0000256" key="7">
    <source>
        <dbReference type="PROSITE-ProRule" id="PRU00500"/>
    </source>
</evidence>
<evidence type="ECO:0000256" key="4">
    <source>
        <dbReference type="ARBA" id="ARBA00022837"/>
    </source>
</evidence>
<name>A0A8S1HX44_9PELO</name>
<dbReference type="GO" id="GO:0005604">
    <property type="term" value="C:basement membrane"/>
    <property type="evidence" value="ECO:0007669"/>
    <property type="project" value="TreeGrafter"/>
</dbReference>
<evidence type="ECO:0000256" key="3">
    <source>
        <dbReference type="ARBA" id="ARBA00022737"/>
    </source>
</evidence>
<keyword evidence="6" id="KW-0325">Glycoprotein</keyword>
<dbReference type="GO" id="GO:0030198">
    <property type="term" value="P:extracellular matrix organization"/>
    <property type="evidence" value="ECO:0007669"/>
    <property type="project" value="TreeGrafter"/>
</dbReference>
<dbReference type="GO" id="GO:0008201">
    <property type="term" value="F:heparin binding"/>
    <property type="evidence" value="ECO:0007669"/>
    <property type="project" value="TreeGrafter"/>
</dbReference>
<dbReference type="PANTHER" id="PTHR12352:SF30">
    <property type="entry name" value="FI05255P"/>
    <property type="match status" value="1"/>
</dbReference>
<keyword evidence="5 7" id="KW-1015">Disulfide bond</keyword>
<dbReference type="PROSITE" id="PS51162">
    <property type="entry name" value="THYROGLOBULIN_1_2"/>
    <property type="match status" value="1"/>
</dbReference>
<dbReference type="InterPro" id="IPR018247">
    <property type="entry name" value="EF_Hand_1_Ca_BS"/>
</dbReference>
<dbReference type="SMART" id="SM00211">
    <property type="entry name" value="TY"/>
    <property type="match status" value="1"/>
</dbReference>
<dbReference type="InterPro" id="IPR036857">
    <property type="entry name" value="Thyroglobulin_1_sf"/>
</dbReference>
<evidence type="ECO:0000256" key="6">
    <source>
        <dbReference type="ARBA" id="ARBA00023180"/>
    </source>
</evidence>
<dbReference type="InterPro" id="IPR019577">
    <property type="entry name" value="SPARC/Testican_Ca-bd-dom"/>
</dbReference>
<dbReference type="PANTHER" id="PTHR12352">
    <property type="entry name" value="SECRETED MODULAR CALCIUM-BINDING PROTEIN"/>
    <property type="match status" value="1"/>
</dbReference>
<dbReference type="GO" id="GO:0005509">
    <property type="term" value="F:calcium ion binding"/>
    <property type="evidence" value="ECO:0007669"/>
    <property type="project" value="InterPro"/>
</dbReference>
<keyword evidence="9" id="KW-0812">Transmembrane</keyword>
<dbReference type="EMBL" id="CAJGYM010000164">
    <property type="protein sequence ID" value="CAD6199274.1"/>
    <property type="molecule type" value="Genomic_DNA"/>
</dbReference>
<evidence type="ECO:0000313" key="12">
    <source>
        <dbReference type="Proteomes" id="UP000835052"/>
    </source>
</evidence>
<dbReference type="GO" id="GO:0050840">
    <property type="term" value="F:extracellular matrix binding"/>
    <property type="evidence" value="ECO:0007669"/>
    <property type="project" value="TreeGrafter"/>
</dbReference>
<keyword evidence="3" id="KW-0677">Repeat</keyword>
<feature type="region of interest" description="Disordered" evidence="8">
    <location>
        <begin position="160"/>
        <end position="181"/>
    </location>
</feature>
<comment type="subcellular location">
    <subcellularLocation>
        <location evidence="1">Secreted</location>
    </subcellularLocation>
</comment>
<keyword evidence="9" id="KW-1133">Transmembrane helix</keyword>
<dbReference type="InterPro" id="IPR000716">
    <property type="entry name" value="Thyroglobulin_1"/>
</dbReference>
<comment type="caution">
    <text evidence="7">Lacks conserved residue(s) required for the propagation of feature annotation.</text>
</comment>
<evidence type="ECO:0000256" key="5">
    <source>
        <dbReference type="ARBA" id="ARBA00023157"/>
    </source>
</evidence>
<dbReference type="Gene3D" id="1.10.238.10">
    <property type="entry name" value="EF-hand"/>
    <property type="match status" value="1"/>
</dbReference>
<dbReference type="CDD" id="cd16234">
    <property type="entry name" value="EFh_SPARC_SMOC"/>
    <property type="match status" value="1"/>
</dbReference>